<sequence>MKGQSGDEALPLAKTVRQRIVLSTTDRPIAGARHTLAPAINIGECGTLKRLATLGASVIAMQLFGAQQAMAQDAPVQPAEAAGASEGLNEITVTAQRRSEGVQKAALSITAVSGDDILKRSVTQVEQLGSLAPGLQVNTSAGPYASFSVRSVSSLSGNAFADPAVAVNIDGVYLATPTVLHGLYYDLDRVEILKGPQGTLYGRNATAGAINIIPRRPEFRNGGNIYTEIGNLGRFNLGGAVNLAASDTLALRVAGQTVHRSGYFSDGSADDSGQAVRASLLFEPTTDLSILIAGDYSHQGGTGQGATIRKECQYVPGAGTTGACYVADPYTGIADLASQFTSVGEAPPTQDQYIRGNYYGSMLDADYRTPIGTITFIGAYREAHSRYKSTSTSWQLREDQRPKQTSGELRLASNAGSPLQYVLGLYYLDTSIDARAQGETQNRNSFSDSDTHNNGSTWAAFSQLTYSLTDTLRLSGGLRYTSEKKSTDSARYNYANTRGPDPVFPDQPVGTPNIVLKENRSWDHLDWKVGVEFDAAPRSLIYANVSTGFKAGGFYYGPVGANTYEPEYVTSYAVGAKNRFADNRIQLNFEAFYLDYTDQQISFVKLVGPSAVLVTENAGKTHAYGVEADAQFLIGQDTQIGLSGSWVRARYDEFSFNTIAPPSATSLCAVSPASGSFNVDCAGLQPIRTPKFSVTGTFDQGFDVKGGGRIFLDARATYKSRFYTSTDYQIESLTNEFFRADFGIGYEGPGKKYRVRAFVDNAFDQVTISNTTTNTSYGQNHVVGVNLLPPRTFGVQLSTKF</sequence>
<dbReference type="EMBL" id="CP119316">
    <property type="protein sequence ID" value="WEK46369.1"/>
    <property type="molecule type" value="Genomic_DNA"/>
</dbReference>
<accession>A0AAJ5X960</accession>
<dbReference type="PROSITE" id="PS52016">
    <property type="entry name" value="TONB_DEPENDENT_REC_3"/>
    <property type="match status" value="1"/>
</dbReference>
<evidence type="ECO:0000259" key="14">
    <source>
        <dbReference type="Pfam" id="PF00593"/>
    </source>
</evidence>
<keyword evidence="16" id="KW-0675">Receptor</keyword>
<evidence type="ECO:0000256" key="1">
    <source>
        <dbReference type="ARBA" id="ARBA00004571"/>
    </source>
</evidence>
<evidence type="ECO:0000256" key="4">
    <source>
        <dbReference type="ARBA" id="ARBA00022496"/>
    </source>
</evidence>
<keyword evidence="4" id="KW-0410">Iron transport</keyword>
<comment type="similarity">
    <text evidence="11 12">Belongs to the TonB-dependent receptor family.</text>
</comment>
<keyword evidence="8 12" id="KW-0798">TonB box</keyword>
<dbReference type="SUPFAM" id="SSF56935">
    <property type="entry name" value="Porins"/>
    <property type="match status" value="1"/>
</dbReference>
<evidence type="ECO:0000256" key="2">
    <source>
        <dbReference type="ARBA" id="ARBA00022448"/>
    </source>
</evidence>
<dbReference type="PANTHER" id="PTHR32552:SF81">
    <property type="entry name" value="TONB-DEPENDENT OUTER MEMBRANE RECEPTOR"/>
    <property type="match status" value="1"/>
</dbReference>
<evidence type="ECO:0000256" key="3">
    <source>
        <dbReference type="ARBA" id="ARBA00022452"/>
    </source>
</evidence>
<feature type="domain" description="TonB-dependent receptor plug" evidence="15">
    <location>
        <begin position="103"/>
        <end position="209"/>
    </location>
</feature>
<gene>
    <name evidence="16" type="ORF">P0Y56_15350</name>
</gene>
<dbReference type="InterPro" id="IPR039426">
    <property type="entry name" value="TonB-dep_rcpt-like"/>
</dbReference>
<dbReference type="InterPro" id="IPR000531">
    <property type="entry name" value="Beta-barrel_TonB"/>
</dbReference>
<feature type="region of interest" description="Disordered" evidence="13">
    <location>
        <begin position="390"/>
        <end position="410"/>
    </location>
</feature>
<dbReference type="Pfam" id="PF00593">
    <property type="entry name" value="TonB_dep_Rec_b-barrel"/>
    <property type="match status" value="1"/>
</dbReference>
<evidence type="ECO:0000313" key="17">
    <source>
        <dbReference type="Proteomes" id="UP001218362"/>
    </source>
</evidence>
<dbReference type="GO" id="GO:0009279">
    <property type="term" value="C:cell outer membrane"/>
    <property type="evidence" value="ECO:0007669"/>
    <property type="project" value="UniProtKB-SubCell"/>
</dbReference>
<keyword evidence="3 11" id="KW-1134">Transmembrane beta strand</keyword>
<dbReference type="GO" id="GO:0006826">
    <property type="term" value="P:iron ion transport"/>
    <property type="evidence" value="ECO:0007669"/>
    <property type="project" value="UniProtKB-KW"/>
</dbReference>
<keyword evidence="9 11" id="KW-0472">Membrane</keyword>
<keyword evidence="6" id="KW-0408">Iron</keyword>
<comment type="subcellular location">
    <subcellularLocation>
        <location evidence="1 11">Cell outer membrane</location>
        <topology evidence="1 11">Multi-pass membrane protein</topology>
    </subcellularLocation>
</comment>
<keyword evidence="10 11" id="KW-0998">Cell outer membrane</keyword>
<dbReference type="PANTHER" id="PTHR32552">
    <property type="entry name" value="FERRICHROME IRON RECEPTOR-RELATED"/>
    <property type="match status" value="1"/>
</dbReference>
<dbReference type="Proteomes" id="UP001218362">
    <property type="component" value="Chromosome"/>
</dbReference>
<evidence type="ECO:0000259" key="15">
    <source>
        <dbReference type="Pfam" id="PF07715"/>
    </source>
</evidence>
<evidence type="ECO:0000256" key="6">
    <source>
        <dbReference type="ARBA" id="ARBA00023004"/>
    </source>
</evidence>
<reference evidence="16" key="1">
    <citation type="submission" date="2023-03" db="EMBL/GenBank/DDBJ databases">
        <title>Andean soil-derived lignocellulolytic bacterial consortium as a source of novel taxa and putative plastic-active enzymes.</title>
        <authorList>
            <person name="Diaz-Garcia L."/>
            <person name="Chuvochina M."/>
            <person name="Feuerriegel G."/>
            <person name="Bunk B."/>
            <person name="Sproer C."/>
            <person name="Streit W.R."/>
            <person name="Rodriguez L.M."/>
            <person name="Overmann J."/>
            <person name="Jimenez D.J."/>
        </authorList>
    </citation>
    <scope>NUCLEOTIDE SEQUENCE</scope>
    <source>
        <strain evidence="16">MAG 26</strain>
    </source>
</reference>
<keyword evidence="7" id="KW-0406">Ion transport</keyword>
<evidence type="ECO:0000256" key="9">
    <source>
        <dbReference type="ARBA" id="ARBA00023136"/>
    </source>
</evidence>
<evidence type="ECO:0000313" key="16">
    <source>
        <dbReference type="EMBL" id="WEK46369.1"/>
    </source>
</evidence>
<dbReference type="Pfam" id="PF07715">
    <property type="entry name" value="Plug"/>
    <property type="match status" value="1"/>
</dbReference>
<feature type="domain" description="TonB-dependent receptor-like beta-barrel" evidence="14">
    <location>
        <begin position="347"/>
        <end position="761"/>
    </location>
</feature>
<dbReference type="InterPro" id="IPR012910">
    <property type="entry name" value="Plug_dom"/>
</dbReference>
<evidence type="ECO:0000256" key="12">
    <source>
        <dbReference type="RuleBase" id="RU003357"/>
    </source>
</evidence>
<keyword evidence="2 11" id="KW-0813">Transport</keyword>
<proteinExistence type="inferred from homology"/>
<dbReference type="Gene3D" id="2.40.170.20">
    <property type="entry name" value="TonB-dependent receptor, beta-barrel domain"/>
    <property type="match status" value="1"/>
</dbReference>
<evidence type="ECO:0000256" key="11">
    <source>
        <dbReference type="PROSITE-ProRule" id="PRU01360"/>
    </source>
</evidence>
<evidence type="ECO:0000256" key="5">
    <source>
        <dbReference type="ARBA" id="ARBA00022692"/>
    </source>
</evidence>
<evidence type="ECO:0000256" key="7">
    <source>
        <dbReference type="ARBA" id="ARBA00023065"/>
    </source>
</evidence>
<name>A0AAJ5X960_9SPHN</name>
<keyword evidence="5 11" id="KW-0812">Transmembrane</keyword>
<dbReference type="InterPro" id="IPR036942">
    <property type="entry name" value="Beta-barrel_TonB_sf"/>
</dbReference>
<dbReference type="AlphaFoldDB" id="A0AAJ5X960"/>
<dbReference type="KEGG" id="acob:P0Y56_15350"/>
<evidence type="ECO:0000256" key="10">
    <source>
        <dbReference type="ARBA" id="ARBA00023237"/>
    </source>
</evidence>
<evidence type="ECO:0000256" key="8">
    <source>
        <dbReference type="ARBA" id="ARBA00023077"/>
    </source>
</evidence>
<evidence type="ECO:0000256" key="13">
    <source>
        <dbReference type="SAM" id="MobiDB-lite"/>
    </source>
</evidence>
<protein>
    <submittedName>
        <fullName evidence="16">TonB-dependent receptor</fullName>
    </submittedName>
</protein>
<organism evidence="16 17">
    <name type="scientific">Candidatus Andeanibacterium colombiense</name>
    <dbReference type="NCBI Taxonomy" id="3121345"/>
    <lineage>
        <taxon>Bacteria</taxon>
        <taxon>Pseudomonadati</taxon>
        <taxon>Pseudomonadota</taxon>
        <taxon>Alphaproteobacteria</taxon>
        <taxon>Sphingomonadales</taxon>
        <taxon>Sphingomonadaceae</taxon>
        <taxon>Candidatus Andeanibacterium</taxon>
    </lineage>
</organism>